<gene>
    <name evidence="3" type="ORF">FF36_02198</name>
</gene>
<comment type="caution">
    <text evidence="3">The sequence shown here is derived from an EMBL/GenBank/DDBJ whole genome shotgun (WGS) entry which is preliminary data.</text>
</comment>
<organism evidence="3 4">
    <name type="scientific">Frankia torreyi</name>
    <dbReference type="NCBI Taxonomy" id="1856"/>
    <lineage>
        <taxon>Bacteria</taxon>
        <taxon>Bacillati</taxon>
        <taxon>Actinomycetota</taxon>
        <taxon>Actinomycetes</taxon>
        <taxon>Frankiales</taxon>
        <taxon>Frankiaceae</taxon>
        <taxon>Frankia</taxon>
    </lineage>
</organism>
<reference evidence="3 4" key="2">
    <citation type="journal article" date="2016" name="Genome Announc.">
        <title>Permanent Draft Genome Sequences for Two Variants of Frankia sp. Strain CpI1, the First Frankia Strain Isolated from Root Nodules of Comptonia peregrina.</title>
        <authorList>
            <person name="Oshone R."/>
            <person name="Hurst S.G.IV."/>
            <person name="Abebe-Akele F."/>
            <person name="Simpson S."/>
            <person name="Morris K."/>
            <person name="Thomas W.K."/>
            <person name="Tisa L.S."/>
        </authorList>
    </citation>
    <scope>NUCLEOTIDE SEQUENCE [LARGE SCALE GENOMIC DNA]</scope>
    <source>
        <strain evidence="4">CpI1-S</strain>
    </source>
</reference>
<name>A0A0D8BJA9_9ACTN</name>
<reference evidence="4" key="1">
    <citation type="submission" date="2015-02" db="EMBL/GenBank/DDBJ databases">
        <title>Draft Genome of Frankia sp. CpI1-S.</title>
        <authorList>
            <person name="Oshone R.T."/>
            <person name="Ngom M."/>
            <person name="Ghodhbane-Gtari F."/>
            <person name="Gtari M."/>
            <person name="Morris K."/>
            <person name="Thomas K."/>
            <person name="Sen A."/>
            <person name="Tisa L.S."/>
        </authorList>
    </citation>
    <scope>NUCLEOTIDE SEQUENCE [LARGE SCALE GENOMIC DNA]</scope>
    <source>
        <strain evidence="4">CpI1-S</strain>
    </source>
</reference>
<dbReference type="EMBL" id="JYFN01000013">
    <property type="protein sequence ID" value="KJE23492.1"/>
    <property type="molecule type" value="Genomic_DNA"/>
</dbReference>
<feature type="domain" description="HTH marR-type" evidence="2">
    <location>
        <begin position="42"/>
        <end position="81"/>
    </location>
</feature>
<proteinExistence type="predicted"/>
<accession>A0A0D8BJA9</accession>
<sequence>MKCHRRRLDVSIKELLRELGIQSSVLNDHVGTHPERKDIDLDCLDLADRFGPLSPNALARRVGLHPATMTGILDRLERSGWPTPDPTQLDATRLDSAR</sequence>
<dbReference type="Pfam" id="PF01047">
    <property type="entry name" value="MarR"/>
    <property type="match status" value="1"/>
</dbReference>
<dbReference type="AlphaFoldDB" id="A0A0D8BJA9"/>
<dbReference type="PATRIC" id="fig|1502723.3.peg.1163"/>
<keyword evidence="4" id="KW-1185">Reference proteome</keyword>
<dbReference type="InterPro" id="IPR036390">
    <property type="entry name" value="WH_DNA-bd_sf"/>
</dbReference>
<dbReference type="GO" id="GO:0003700">
    <property type="term" value="F:DNA-binding transcription factor activity"/>
    <property type="evidence" value="ECO:0007669"/>
    <property type="project" value="InterPro"/>
</dbReference>
<dbReference type="Gene3D" id="1.10.10.10">
    <property type="entry name" value="Winged helix-like DNA-binding domain superfamily/Winged helix DNA-binding domain"/>
    <property type="match status" value="1"/>
</dbReference>
<feature type="region of interest" description="Disordered" evidence="1">
    <location>
        <begin position="76"/>
        <end position="98"/>
    </location>
</feature>
<dbReference type="Proteomes" id="UP000032545">
    <property type="component" value="Unassembled WGS sequence"/>
</dbReference>
<evidence type="ECO:0000313" key="4">
    <source>
        <dbReference type="Proteomes" id="UP000032545"/>
    </source>
</evidence>
<dbReference type="InterPro" id="IPR036388">
    <property type="entry name" value="WH-like_DNA-bd_sf"/>
</dbReference>
<evidence type="ECO:0000313" key="3">
    <source>
        <dbReference type="EMBL" id="KJE23492.1"/>
    </source>
</evidence>
<dbReference type="SUPFAM" id="SSF46785">
    <property type="entry name" value="Winged helix' DNA-binding domain"/>
    <property type="match status" value="1"/>
</dbReference>
<evidence type="ECO:0000259" key="2">
    <source>
        <dbReference type="Pfam" id="PF01047"/>
    </source>
</evidence>
<dbReference type="RefSeq" id="WP_082121817.1">
    <property type="nucleotide sequence ID" value="NZ_JYFN01000013.1"/>
</dbReference>
<protein>
    <submittedName>
        <fullName evidence="3">MarR family regulator</fullName>
    </submittedName>
</protein>
<dbReference type="OrthoDB" id="3206419at2"/>
<evidence type="ECO:0000256" key="1">
    <source>
        <dbReference type="SAM" id="MobiDB-lite"/>
    </source>
</evidence>
<dbReference type="InterPro" id="IPR000835">
    <property type="entry name" value="HTH_MarR-typ"/>
</dbReference>